<proteinExistence type="evidence at transcript level"/>
<organism evidence="1">
    <name type="scientific">Odontobuthus doriae</name>
    <name type="common">Yellow Iranian scorpion</name>
    <dbReference type="NCBI Taxonomy" id="342590"/>
    <lineage>
        <taxon>Eukaryota</taxon>
        <taxon>Metazoa</taxon>
        <taxon>Ecdysozoa</taxon>
        <taxon>Arthropoda</taxon>
        <taxon>Chelicerata</taxon>
        <taxon>Arachnida</taxon>
        <taxon>Scorpiones</taxon>
        <taxon>Buthida</taxon>
        <taxon>Buthoidea</taxon>
        <taxon>Buthidae</taxon>
        <taxon>Odontobuthus</taxon>
    </lineage>
</organism>
<dbReference type="Gene3D" id="1.20.1270.10">
    <property type="match status" value="1"/>
</dbReference>
<dbReference type="EMBL" id="KU365863">
    <property type="protein sequence ID" value="ALX72361.1"/>
    <property type="molecule type" value="mRNA"/>
</dbReference>
<evidence type="ECO:0000313" key="1">
    <source>
        <dbReference type="EMBL" id="ALX72361.1"/>
    </source>
</evidence>
<dbReference type="SUPFAM" id="SSF100934">
    <property type="entry name" value="Heat shock protein 70kD (HSP70), C-terminal subdomain"/>
    <property type="match status" value="1"/>
</dbReference>
<gene>
    <name evidence="1" type="primary">CPr7</name>
</gene>
<dbReference type="InterPro" id="IPR029048">
    <property type="entry name" value="HSP70_C_sf"/>
</dbReference>
<accession>A0A0U4GZ20</accession>
<dbReference type="AlphaFoldDB" id="A0A0U4GZ20"/>
<name>A0A0U4GZ20_ODODO</name>
<reference evidence="1" key="1">
    <citation type="submission" date="2015-12" db="EMBL/GenBank/DDBJ databases">
        <title>First venom gland Transcriptomic analysis of Iranian yellow scorpion 'Odonthubuthus doriae'.</title>
        <authorList>
            <person name="Naderi Soorki M."/>
            <person name="Galehdari H."/>
            <person name="Jalali A."/>
            <person name="Baradaran M."/>
        </authorList>
    </citation>
    <scope>NUCLEOTIDE SEQUENCE</scope>
</reference>
<sequence length="72" mass="8405">MQLAGLAGRLKRSQQWVSRRVQKELEGICNPIITKLYQAGGTPRRYARWHRLGGPRCSRSRNGRIWTNNRRS</sequence>
<protein>
    <submittedName>
        <fullName evidence="1">Cell protein CPr7</fullName>
    </submittedName>
</protein>